<proteinExistence type="predicted"/>
<feature type="non-terminal residue" evidence="6">
    <location>
        <position position="264"/>
    </location>
</feature>
<reference evidence="6" key="1">
    <citation type="journal article" date="2014" name="Front. Microbiol.">
        <title>High frequency of phylogenetically diverse reductive dehalogenase-homologous genes in deep subseafloor sedimentary metagenomes.</title>
        <authorList>
            <person name="Kawai M."/>
            <person name="Futagami T."/>
            <person name="Toyoda A."/>
            <person name="Takaki Y."/>
            <person name="Nishi S."/>
            <person name="Hori S."/>
            <person name="Arai W."/>
            <person name="Tsubouchi T."/>
            <person name="Morono Y."/>
            <person name="Uchiyama I."/>
            <person name="Ito T."/>
            <person name="Fujiyama A."/>
            <person name="Inagaki F."/>
            <person name="Takami H."/>
        </authorList>
    </citation>
    <scope>NUCLEOTIDE SEQUENCE</scope>
    <source>
        <strain evidence="6">Expedition CK06-06</strain>
    </source>
</reference>
<dbReference type="PANTHER" id="PTHR36985:SF1">
    <property type="entry name" value="TRANSLOCATION AND ASSEMBLY MODULE SUBUNIT TAMB"/>
    <property type="match status" value="1"/>
</dbReference>
<comment type="caution">
    <text evidence="6">The sequence shown here is derived from an EMBL/GenBank/DDBJ whole genome shotgun (WGS) entry which is preliminary data.</text>
</comment>
<evidence type="ECO:0000256" key="3">
    <source>
        <dbReference type="ARBA" id="ARBA00022989"/>
    </source>
</evidence>
<evidence type="ECO:0000256" key="2">
    <source>
        <dbReference type="ARBA" id="ARBA00022692"/>
    </source>
</evidence>
<keyword evidence="3" id="KW-1133">Transmembrane helix</keyword>
<accession>X1D6B9</accession>
<dbReference type="AlphaFoldDB" id="X1D6B9"/>
<dbReference type="InterPro" id="IPR007452">
    <property type="entry name" value="TamB_C"/>
</dbReference>
<organism evidence="6">
    <name type="scientific">marine sediment metagenome</name>
    <dbReference type="NCBI Taxonomy" id="412755"/>
    <lineage>
        <taxon>unclassified sequences</taxon>
        <taxon>metagenomes</taxon>
        <taxon>ecological metagenomes</taxon>
    </lineage>
</organism>
<evidence type="ECO:0000259" key="5">
    <source>
        <dbReference type="Pfam" id="PF04357"/>
    </source>
</evidence>
<feature type="domain" description="Translocation and assembly module TamB C-terminal" evidence="5">
    <location>
        <begin position="123"/>
        <end position="263"/>
    </location>
</feature>
<sequence length="264" mass="28736">GSIMTKGQIIGPKNNPKINANLQLTNVETNNTRIGSLASDIKLNLAANEASHINLRVTKIHIHDYLIDALNINGIITTSKQAINIKSFAAIDIPGLNLNLKNIRFMLAKDSNRLIYSAHFVSGPGKLDVSGETALNKANLASKINIIGANFLASNTENMQLYISPDLKLDFTTDKLEAKGTIKIPKANIQPSDLTGVATLPNDVVFVDKQHQQLLIKKQTLKVYANINLVLGDQVMINAFNIEGRLNGQMRIYENPNNTTASGA</sequence>
<gene>
    <name evidence="6" type="ORF">S01H4_52876</name>
</gene>
<evidence type="ECO:0000256" key="1">
    <source>
        <dbReference type="ARBA" id="ARBA00004167"/>
    </source>
</evidence>
<protein>
    <recommendedName>
        <fullName evidence="5">Translocation and assembly module TamB C-terminal domain-containing protein</fullName>
    </recommendedName>
</protein>
<keyword evidence="4" id="KW-0472">Membrane</keyword>
<evidence type="ECO:0000313" key="6">
    <source>
        <dbReference type="EMBL" id="GAH15767.1"/>
    </source>
</evidence>
<dbReference type="GO" id="GO:0097347">
    <property type="term" value="C:TAM protein secretion complex"/>
    <property type="evidence" value="ECO:0007669"/>
    <property type="project" value="TreeGrafter"/>
</dbReference>
<dbReference type="Pfam" id="PF04357">
    <property type="entry name" value="TamB"/>
    <property type="match status" value="1"/>
</dbReference>
<name>X1D6B9_9ZZZZ</name>
<keyword evidence="2" id="KW-0812">Transmembrane</keyword>
<evidence type="ECO:0000256" key="4">
    <source>
        <dbReference type="ARBA" id="ARBA00023136"/>
    </source>
</evidence>
<dbReference type="GO" id="GO:0009306">
    <property type="term" value="P:protein secretion"/>
    <property type="evidence" value="ECO:0007669"/>
    <property type="project" value="InterPro"/>
</dbReference>
<feature type="non-terminal residue" evidence="6">
    <location>
        <position position="1"/>
    </location>
</feature>
<dbReference type="GO" id="GO:0005886">
    <property type="term" value="C:plasma membrane"/>
    <property type="evidence" value="ECO:0007669"/>
    <property type="project" value="InterPro"/>
</dbReference>
<dbReference type="PANTHER" id="PTHR36985">
    <property type="entry name" value="TRANSLOCATION AND ASSEMBLY MODULE SUBUNIT TAMB"/>
    <property type="match status" value="1"/>
</dbReference>
<comment type="subcellular location">
    <subcellularLocation>
        <location evidence="1">Membrane</location>
        <topology evidence="1">Single-pass membrane protein</topology>
    </subcellularLocation>
</comment>
<dbReference type="EMBL" id="BART01030253">
    <property type="protein sequence ID" value="GAH15767.1"/>
    <property type="molecule type" value="Genomic_DNA"/>
</dbReference>